<dbReference type="RefSeq" id="WP_434801442.1">
    <property type="nucleotide sequence ID" value="NZ_JACCKB010000477.1"/>
</dbReference>
<dbReference type="AlphaFoldDB" id="A0A853IN13"/>
<organism evidence="1 2">
    <name type="scientific">Spartinivicinus marinus</name>
    <dbReference type="NCBI Taxonomy" id="2994442"/>
    <lineage>
        <taxon>Bacteria</taxon>
        <taxon>Pseudomonadati</taxon>
        <taxon>Pseudomonadota</taxon>
        <taxon>Gammaproteobacteria</taxon>
        <taxon>Oceanospirillales</taxon>
        <taxon>Zooshikellaceae</taxon>
        <taxon>Spartinivicinus</taxon>
    </lineage>
</organism>
<keyword evidence="2" id="KW-1185">Reference proteome</keyword>
<protein>
    <submittedName>
        <fullName evidence="1">Replication protein</fullName>
    </submittedName>
</protein>
<reference evidence="1 2" key="1">
    <citation type="submission" date="2020-07" db="EMBL/GenBank/DDBJ databases">
        <title>Endozoicomonas sp. nov., isolated from sediment.</title>
        <authorList>
            <person name="Gu T."/>
        </authorList>
    </citation>
    <scope>NUCLEOTIDE SEQUENCE [LARGE SCALE GENOMIC DNA]</scope>
    <source>
        <strain evidence="1 2">SM1973</strain>
    </source>
</reference>
<sequence>YHSPERVGYFSLLYGSVNGKRQQSYPLTEMPQVLEELDSSIDTWMSQAEFFRPNRRVVNLSRIGLLFVDLDVHTLSNLRNKTPEGLTWALYQYCQQEGIPPPSLVLFSGRGLYGKWLLTDPLPRQALPRWNACQRELVSRLNEFGADTAAKDASRVLRVVNTVNSRSGEHVRVLHVHGGTASPLRYKFEELCDALLP</sequence>
<comment type="caution">
    <text evidence="1">The sequence shown here is derived from an EMBL/GenBank/DDBJ whole genome shotgun (WGS) entry which is preliminary data.</text>
</comment>
<accession>A0A853IN13</accession>
<evidence type="ECO:0000313" key="1">
    <source>
        <dbReference type="EMBL" id="NYZ70405.1"/>
    </source>
</evidence>
<dbReference type="Proteomes" id="UP000569732">
    <property type="component" value="Unassembled WGS sequence"/>
</dbReference>
<gene>
    <name evidence="1" type="ORF">H0A36_30805</name>
</gene>
<feature type="non-terminal residue" evidence="1">
    <location>
        <position position="1"/>
    </location>
</feature>
<feature type="non-terminal residue" evidence="1">
    <location>
        <position position="197"/>
    </location>
</feature>
<evidence type="ECO:0000313" key="2">
    <source>
        <dbReference type="Proteomes" id="UP000569732"/>
    </source>
</evidence>
<dbReference type="EMBL" id="JACCKB010000477">
    <property type="protein sequence ID" value="NYZ70405.1"/>
    <property type="molecule type" value="Genomic_DNA"/>
</dbReference>
<proteinExistence type="predicted"/>
<name>A0A853IN13_9GAMM</name>